<sequence>MPLQARGRGDAFTLRSQFLDPSRENFTVLNLGYAFRNSTCLQSLQTQGMFGLLPSISDTSCVFGTRAKLKNEEFAVDFIKNHTAMR</sequence>
<evidence type="ECO:0000313" key="1">
    <source>
        <dbReference type="EnsemblMetazoa" id="PPA37395.1"/>
    </source>
</evidence>
<dbReference type="EnsemblMetazoa" id="PPA37395.1">
    <property type="protein sequence ID" value="PPA37395.1"/>
    <property type="gene ID" value="WBGene00275764"/>
</dbReference>
<dbReference type="AlphaFoldDB" id="A0A2A6BRR8"/>
<reference evidence="2" key="1">
    <citation type="journal article" date="2008" name="Nat. Genet.">
        <title>The Pristionchus pacificus genome provides a unique perspective on nematode lifestyle and parasitism.</title>
        <authorList>
            <person name="Dieterich C."/>
            <person name="Clifton S.W."/>
            <person name="Schuster L.N."/>
            <person name="Chinwalla A."/>
            <person name="Delehaunty K."/>
            <person name="Dinkelacker I."/>
            <person name="Fulton L."/>
            <person name="Fulton R."/>
            <person name="Godfrey J."/>
            <person name="Minx P."/>
            <person name="Mitreva M."/>
            <person name="Roeseler W."/>
            <person name="Tian H."/>
            <person name="Witte H."/>
            <person name="Yang S.P."/>
            <person name="Wilson R.K."/>
            <person name="Sommer R.J."/>
        </authorList>
    </citation>
    <scope>NUCLEOTIDE SEQUENCE [LARGE SCALE GENOMIC DNA]</scope>
    <source>
        <strain evidence="2">PS312</strain>
    </source>
</reference>
<keyword evidence="2" id="KW-1185">Reference proteome</keyword>
<organism evidence="1 2">
    <name type="scientific">Pristionchus pacificus</name>
    <name type="common">Parasitic nematode worm</name>
    <dbReference type="NCBI Taxonomy" id="54126"/>
    <lineage>
        <taxon>Eukaryota</taxon>
        <taxon>Metazoa</taxon>
        <taxon>Ecdysozoa</taxon>
        <taxon>Nematoda</taxon>
        <taxon>Chromadorea</taxon>
        <taxon>Rhabditida</taxon>
        <taxon>Rhabditina</taxon>
        <taxon>Diplogasteromorpha</taxon>
        <taxon>Diplogasteroidea</taxon>
        <taxon>Neodiplogasteridae</taxon>
        <taxon>Pristionchus</taxon>
    </lineage>
</organism>
<gene>
    <name evidence="1" type="primary">WBGene00275764</name>
</gene>
<name>A0A2A6BRR8_PRIPA</name>
<protein>
    <submittedName>
        <fullName evidence="1">Uncharacterized protein</fullName>
    </submittedName>
</protein>
<evidence type="ECO:0000313" key="2">
    <source>
        <dbReference type="Proteomes" id="UP000005239"/>
    </source>
</evidence>
<accession>A0A8R1UPF5</accession>
<dbReference type="Proteomes" id="UP000005239">
    <property type="component" value="Unassembled WGS sequence"/>
</dbReference>
<reference evidence="1" key="2">
    <citation type="submission" date="2022-06" db="UniProtKB">
        <authorList>
            <consortium name="EnsemblMetazoa"/>
        </authorList>
    </citation>
    <scope>IDENTIFICATION</scope>
    <source>
        <strain evidence="1">PS312</strain>
    </source>
</reference>
<accession>A0A2A6BRR8</accession>
<proteinExistence type="predicted"/>